<evidence type="ECO:0000256" key="1">
    <source>
        <dbReference type="ARBA" id="ARBA00022491"/>
    </source>
</evidence>
<dbReference type="PRINTS" id="PR00455">
    <property type="entry name" value="HTHTETR"/>
</dbReference>
<organism evidence="5 6">
    <name type="scientific">Lysinibacillus fusiformis</name>
    <dbReference type="NCBI Taxonomy" id="28031"/>
    <lineage>
        <taxon>Bacteria</taxon>
        <taxon>Bacillati</taxon>
        <taxon>Bacillota</taxon>
        <taxon>Bacilli</taxon>
        <taxon>Bacillales</taxon>
        <taxon>Bacillaceae</taxon>
        <taxon>Lysinibacillus</taxon>
    </lineage>
</organism>
<dbReference type="SUPFAM" id="SSF48498">
    <property type="entry name" value="Tetracyclin repressor-like, C-terminal domain"/>
    <property type="match status" value="1"/>
</dbReference>
<dbReference type="AlphaFoldDB" id="A0A2I0V2X3"/>
<dbReference type="SUPFAM" id="SSF46689">
    <property type="entry name" value="Homeodomain-like"/>
    <property type="match status" value="1"/>
</dbReference>
<dbReference type="PANTHER" id="PTHR43479">
    <property type="entry name" value="ACREF/ENVCD OPERON REPRESSOR-RELATED"/>
    <property type="match status" value="1"/>
</dbReference>
<gene>
    <name evidence="5" type="ORF">CRI88_09615</name>
</gene>
<dbReference type="Proteomes" id="UP000234956">
    <property type="component" value="Unassembled WGS sequence"/>
</dbReference>
<feature type="domain" description="HTH tetR-type" evidence="4">
    <location>
        <begin position="13"/>
        <end position="73"/>
    </location>
</feature>
<comment type="caution">
    <text evidence="5">The sequence shown here is derived from an EMBL/GenBank/DDBJ whole genome shotgun (WGS) entry which is preliminary data.</text>
</comment>
<dbReference type="GO" id="GO:0003677">
    <property type="term" value="F:DNA binding"/>
    <property type="evidence" value="ECO:0007669"/>
    <property type="project" value="UniProtKB-UniRule"/>
</dbReference>
<evidence type="ECO:0000256" key="3">
    <source>
        <dbReference type="PROSITE-ProRule" id="PRU00335"/>
    </source>
</evidence>
<sequence>MKNRSQIKQDRAHETRRTLIEAGKKVFFELGFQKSTMKQIIKEAGVGHGTAYVYFSNKDALLIEIIDSLLEKMYNIAKLSFVPKSKEEAREQITFQVKAFNKQGIENEKLMKLVLEAIGSSEEIRQKWSLVQQHFIDHIEKDILYVQNNNIAYAHLNAKDVANMWYHINESFLWRCLQDPNVSIEQNVELMVHFYMKGLYTD</sequence>
<name>A0A2I0V2X3_9BACI</name>
<dbReference type="PROSITE" id="PS50977">
    <property type="entry name" value="HTH_TETR_2"/>
    <property type="match status" value="1"/>
</dbReference>
<keyword evidence="1" id="KW-0678">Repressor</keyword>
<dbReference type="InterPro" id="IPR023772">
    <property type="entry name" value="DNA-bd_HTH_TetR-type_CS"/>
</dbReference>
<dbReference type="PROSITE" id="PS01081">
    <property type="entry name" value="HTH_TETR_1"/>
    <property type="match status" value="1"/>
</dbReference>
<keyword evidence="2 3" id="KW-0238">DNA-binding</keyword>
<dbReference type="Gene3D" id="1.10.357.10">
    <property type="entry name" value="Tetracycline Repressor, domain 2"/>
    <property type="match status" value="1"/>
</dbReference>
<dbReference type="InterPro" id="IPR036271">
    <property type="entry name" value="Tet_transcr_reg_TetR-rel_C_sf"/>
</dbReference>
<dbReference type="Pfam" id="PF21313">
    <property type="entry name" value="EthR_C"/>
    <property type="match status" value="1"/>
</dbReference>
<evidence type="ECO:0000259" key="4">
    <source>
        <dbReference type="PROSITE" id="PS50977"/>
    </source>
</evidence>
<protein>
    <submittedName>
        <fullName evidence="5">TetR/AcrR family transcriptional regulator</fullName>
    </submittedName>
</protein>
<dbReference type="PANTHER" id="PTHR43479:SF7">
    <property type="entry name" value="TETR-FAMILY TRANSCRIPTIONAL REGULATOR"/>
    <property type="match status" value="1"/>
</dbReference>
<reference evidence="5 6" key="1">
    <citation type="submission" date="2017-10" db="EMBL/GenBank/DDBJ databases">
        <title>Draft genome of Lysinibacillus fusiformis strain Juneja, a laboratory-derived pathogen of Drosophila melanogaster.</title>
        <authorList>
            <person name="Smith B.R."/>
            <person name="Unckless R.L."/>
        </authorList>
    </citation>
    <scope>NUCLEOTIDE SEQUENCE [LARGE SCALE GENOMIC DNA]</scope>
    <source>
        <strain evidence="5 6">Juneja</strain>
    </source>
</reference>
<evidence type="ECO:0000256" key="2">
    <source>
        <dbReference type="ARBA" id="ARBA00023125"/>
    </source>
</evidence>
<dbReference type="InterPro" id="IPR050624">
    <property type="entry name" value="HTH-type_Tx_Regulator"/>
</dbReference>
<dbReference type="Gene3D" id="1.10.10.60">
    <property type="entry name" value="Homeodomain-like"/>
    <property type="match status" value="1"/>
</dbReference>
<dbReference type="RefSeq" id="WP_036122895.1">
    <property type="nucleotide sequence ID" value="NZ_JAZBNI010000006.1"/>
</dbReference>
<evidence type="ECO:0000313" key="5">
    <source>
        <dbReference type="EMBL" id="PKU52562.1"/>
    </source>
</evidence>
<dbReference type="Pfam" id="PF00440">
    <property type="entry name" value="TetR_N"/>
    <property type="match status" value="1"/>
</dbReference>
<accession>A0A2I0V2X3</accession>
<dbReference type="InterPro" id="IPR001647">
    <property type="entry name" value="HTH_TetR"/>
</dbReference>
<feature type="DNA-binding region" description="H-T-H motif" evidence="3">
    <location>
        <begin position="36"/>
        <end position="55"/>
    </location>
</feature>
<dbReference type="EMBL" id="PDFK01000002">
    <property type="protein sequence ID" value="PKU52562.1"/>
    <property type="molecule type" value="Genomic_DNA"/>
</dbReference>
<evidence type="ECO:0000313" key="6">
    <source>
        <dbReference type="Proteomes" id="UP000234956"/>
    </source>
</evidence>
<dbReference type="InterPro" id="IPR009057">
    <property type="entry name" value="Homeodomain-like_sf"/>
</dbReference>
<proteinExistence type="predicted"/>
<dbReference type="InterPro" id="IPR049397">
    <property type="entry name" value="EthR_C"/>
</dbReference>